<dbReference type="AlphaFoldDB" id="A0A0R1YBV7"/>
<dbReference type="PATRIC" id="fig|1423754.3.peg.314"/>
<dbReference type="Proteomes" id="UP000051223">
    <property type="component" value="Unassembled WGS sequence"/>
</dbReference>
<keyword evidence="3" id="KW-1185">Reference proteome</keyword>
<dbReference type="EMBL" id="AZGI01000090">
    <property type="protein sequence ID" value="KRM37193.1"/>
    <property type="molecule type" value="Genomic_DNA"/>
</dbReference>
<dbReference type="eggNOG" id="COG4471">
    <property type="taxonomic scope" value="Bacteria"/>
</dbReference>
<comment type="caution">
    <text evidence="2">The sequence shown here is derived from an EMBL/GenBank/DDBJ whole genome shotgun (WGS) entry which is preliminary data.</text>
</comment>
<protein>
    <recommendedName>
        <fullName evidence="4">DUF2129 domain-containing protein</fullName>
    </recommendedName>
</protein>
<gene>
    <name evidence="2" type="ORF">FC39_GL000301</name>
</gene>
<accession>A0A0R1YBV7</accession>
<evidence type="ECO:0000313" key="2">
    <source>
        <dbReference type="EMBL" id="KRM37193.1"/>
    </source>
</evidence>
<keyword evidence="1" id="KW-0963">Cytoplasm</keyword>
<evidence type="ECO:0000313" key="3">
    <source>
        <dbReference type="Proteomes" id="UP000051223"/>
    </source>
</evidence>
<dbReference type="STRING" id="1423754.FC39_GL000301"/>
<reference evidence="2 3" key="1">
    <citation type="journal article" date="2015" name="Genome Announc.">
        <title>Expanding the biotechnology potential of lactobacilli through comparative genomics of 213 strains and associated genera.</title>
        <authorList>
            <person name="Sun Z."/>
            <person name="Harris H.M."/>
            <person name="McCann A."/>
            <person name="Guo C."/>
            <person name="Argimon S."/>
            <person name="Zhang W."/>
            <person name="Yang X."/>
            <person name="Jeffery I.B."/>
            <person name="Cooney J.C."/>
            <person name="Kagawa T.F."/>
            <person name="Liu W."/>
            <person name="Song Y."/>
            <person name="Salvetti E."/>
            <person name="Wrobel A."/>
            <person name="Rasinkangas P."/>
            <person name="Parkhill J."/>
            <person name="Rea M.C."/>
            <person name="O'Sullivan O."/>
            <person name="Ritari J."/>
            <person name="Douillard F.P."/>
            <person name="Paul Ross R."/>
            <person name="Yang R."/>
            <person name="Briner A.E."/>
            <person name="Felis G.E."/>
            <person name="de Vos W.M."/>
            <person name="Barrangou R."/>
            <person name="Klaenhammer T.R."/>
            <person name="Caufield P.W."/>
            <person name="Cui Y."/>
            <person name="Zhang H."/>
            <person name="O'Toole P.W."/>
        </authorList>
    </citation>
    <scope>NUCLEOTIDE SEQUENCE [LARGE SCALE GENOMIC DNA]</scope>
    <source>
        <strain evidence="2 3">DSM 5661</strain>
    </source>
</reference>
<dbReference type="RefSeq" id="WP_025079984.1">
    <property type="nucleotide sequence ID" value="NZ_AZGI01000090.1"/>
</dbReference>
<proteinExistence type="predicted"/>
<name>A0A0R1YBV7_9LACO</name>
<dbReference type="InterPro" id="IPR016979">
    <property type="entry name" value="DUF2129"/>
</dbReference>
<evidence type="ECO:0000256" key="1">
    <source>
        <dbReference type="ARBA" id="ARBA00022490"/>
    </source>
</evidence>
<organism evidence="2 3">
    <name type="scientific">Lactobacillus hamsteri DSM 5661 = JCM 6256</name>
    <dbReference type="NCBI Taxonomy" id="1423754"/>
    <lineage>
        <taxon>Bacteria</taxon>
        <taxon>Bacillati</taxon>
        <taxon>Bacillota</taxon>
        <taxon>Bacilli</taxon>
        <taxon>Lactobacillales</taxon>
        <taxon>Lactobacillaceae</taxon>
        <taxon>Lactobacillus</taxon>
    </lineage>
</organism>
<dbReference type="Pfam" id="PF09902">
    <property type="entry name" value="DUF2129"/>
    <property type="match status" value="1"/>
</dbReference>
<sequence>MSINKDIADAGLSQRAGLIVYLKNASDQYKLRHFGDIVYFSKRMRYCVLYIDDSDIDYELSEISHLDFVDRVEISEKDQLDLDSKHIEKQLIEMSEKAEIELQKRQKENEDILK</sequence>
<evidence type="ECO:0008006" key="4">
    <source>
        <dbReference type="Google" id="ProtNLM"/>
    </source>
</evidence>
<dbReference type="OrthoDB" id="2990788at2"/>